<keyword evidence="2" id="KW-1185">Reference proteome</keyword>
<dbReference type="PROSITE" id="PS51257">
    <property type="entry name" value="PROKAR_LIPOPROTEIN"/>
    <property type="match status" value="1"/>
</dbReference>
<dbReference type="AlphaFoldDB" id="A0A850H9K8"/>
<comment type="caution">
    <text evidence="1">The sequence shown here is derived from an EMBL/GenBank/DDBJ whole genome shotgun (WGS) entry which is preliminary data.</text>
</comment>
<gene>
    <name evidence="1" type="ORF">HUV48_01850</name>
</gene>
<accession>A0A850H9K8</accession>
<evidence type="ECO:0000313" key="2">
    <source>
        <dbReference type="Proteomes" id="UP000561438"/>
    </source>
</evidence>
<evidence type="ECO:0000313" key="1">
    <source>
        <dbReference type="EMBL" id="NVD43759.1"/>
    </source>
</evidence>
<name>A0A850H9K8_9SPHN</name>
<dbReference type="EMBL" id="JABWGV010000001">
    <property type="protein sequence ID" value="NVD43759.1"/>
    <property type="molecule type" value="Genomic_DNA"/>
</dbReference>
<dbReference type="RefSeq" id="WP_176266061.1">
    <property type="nucleotide sequence ID" value="NZ_JABWGV010000001.1"/>
</dbReference>
<evidence type="ECO:0008006" key="3">
    <source>
        <dbReference type="Google" id="ProtNLM"/>
    </source>
</evidence>
<organism evidence="1 2">
    <name type="scientific">Qipengyuania atrilutea</name>
    <dbReference type="NCBI Taxonomy" id="2744473"/>
    <lineage>
        <taxon>Bacteria</taxon>
        <taxon>Pseudomonadati</taxon>
        <taxon>Pseudomonadota</taxon>
        <taxon>Alphaproteobacteria</taxon>
        <taxon>Sphingomonadales</taxon>
        <taxon>Erythrobacteraceae</taxon>
        <taxon>Qipengyuania</taxon>
    </lineage>
</organism>
<dbReference type="Proteomes" id="UP000561438">
    <property type="component" value="Unassembled WGS sequence"/>
</dbReference>
<protein>
    <recommendedName>
        <fullName evidence="3">Lipoprotein</fullName>
    </recommendedName>
</protein>
<reference evidence="1 2" key="1">
    <citation type="submission" date="2020-06" db="EMBL/GenBank/DDBJ databases">
        <title>Altererythrobacter sp. HHU K3-1.</title>
        <authorList>
            <person name="Zhang D."/>
            <person name="Xue H."/>
        </authorList>
    </citation>
    <scope>NUCLEOTIDE SEQUENCE [LARGE SCALE GENOMIC DNA]</scope>
    <source>
        <strain evidence="1 2">HHU K3-1</strain>
    </source>
</reference>
<proteinExistence type="predicted"/>
<sequence>MRQIGLGLLGALALTACSEREPTAEETAQKAAEDAADIAAVEAAQTPPAESVAPQRILYEDIEANDMYGASCAFIPEGSSDRPIALALADSGFMKIDGDIERFAPDMGSAESAFGSRTRYDGRRLSFMIDIAEGDGRQIGIETVEHQANFTVRDGRNETVYRAVGTAQCGS</sequence>